<dbReference type="EMBL" id="AZBU02000001">
    <property type="protein sequence ID" value="TMS35271.1"/>
    <property type="molecule type" value="Genomic_DNA"/>
</dbReference>
<gene>
    <name evidence="1" type="ORF">L596_002709</name>
</gene>
<dbReference type="Proteomes" id="UP000298663">
    <property type="component" value="Chromosome X"/>
</dbReference>
<evidence type="ECO:0000313" key="1">
    <source>
        <dbReference type="EMBL" id="TMS35271.1"/>
    </source>
</evidence>
<reference evidence="1 2" key="1">
    <citation type="journal article" date="2015" name="Genome Biol.">
        <title>Comparative genomics of Steinernema reveals deeply conserved gene regulatory networks.</title>
        <authorList>
            <person name="Dillman A.R."/>
            <person name="Macchietto M."/>
            <person name="Porter C.F."/>
            <person name="Rogers A."/>
            <person name="Williams B."/>
            <person name="Antoshechkin I."/>
            <person name="Lee M.M."/>
            <person name="Goodwin Z."/>
            <person name="Lu X."/>
            <person name="Lewis E.E."/>
            <person name="Goodrich-Blair H."/>
            <person name="Stock S.P."/>
            <person name="Adams B.J."/>
            <person name="Sternberg P.W."/>
            <person name="Mortazavi A."/>
        </authorList>
    </citation>
    <scope>NUCLEOTIDE SEQUENCE [LARGE SCALE GENOMIC DNA]</scope>
    <source>
        <strain evidence="1 2">ALL</strain>
    </source>
</reference>
<sequence>MTFLFDETSALSRPSHVHLCPLDRPAELLEGRKRRDNELLTRFGRSLARSRRCTVISRRSPPRGSSSKVIRKAAHPLLLPRRRTPSFSFFSSRFFAPCSSPFVLVSCSFSIYSHILRAVGWIHSNAFTGPRSLQQIRLRCLAYKDSWLTEGPPRRLSPRNAF</sequence>
<evidence type="ECO:0000313" key="2">
    <source>
        <dbReference type="Proteomes" id="UP000298663"/>
    </source>
</evidence>
<proteinExistence type="predicted"/>
<name>A0A4U8UQI3_STECR</name>
<dbReference type="EMBL" id="CM016762">
    <property type="protein sequence ID" value="TMS35271.1"/>
    <property type="molecule type" value="Genomic_DNA"/>
</dbReference>
<accession>A0A4U8UQI3</accession>
<reference evidence="1 2" key="2">
    <citation type="journal article" date="2019" name="G3 (Bethesda)">
        <title>Hybrid Assembly of the Genome of the Entomopathogenic Nematode Steinernema carpocapsae Identifies the X-Chromosome.</title>
        <authorList>
            <person name="Serra L."/>
            <person name="Macchietto M."/>
            <person name="Macias-Munoz A."/>
            <person name="McGill C.J."/>
            <person name="Rodriguez I.M."/>
            <person name="Rodriguez B."/>
            <person name="Murad R."/>
            <person name="Mortazavi A."/>
        </authorList>
    </citation>
    <scope>NUCLEOTIDE SEQUENCE [LARGE SCALE GENOMIC DNA]</scope>
    <source>
        <strain evidence="1 2">ALL</strain>
    </source>
</reference>
<organism evidence="1 2">
    <name type="scientific">Steinernema carpocapsae</name>
    <name type="common">Entomopathogenic nematode</name>
    <dbReference type="NCBI Taxonomy" id="34508"/>
    <lineage>
        <taxon>Eukaryota</taxon>
        <taxon>Metazoa</taxon>
        <taxon>Ecdysozoa</taxon>
        <taxon>Nematoda</taxon>
        <taxon>Chromadorea</taxon>
        <taxon>Rhabditida</taxon>
        <taxon>Tylenchina</taxon>
        <taxon>Panagrolaimomorpha</taxon>
        <taxon>Strongyloidoidea</taxon>
        <taxon>Steinernematidae</taxon>
        <taxon>Steinernema</taxon>
    </lineage>
</organism>
<protein>
    <submittedName>
        <fullName evidence="1">Uncharacterized protein</fullName>
    </submittedName>
</protein>
<keyword evidence="2" id="KW-1185">Reference proteome</keyword>
<dbReference type="AlphaFoldDB" id="A0A4U8UQI3"/>
<comment type="caution">
    <text evidence="1">The sequence shown here is derived from an EMBL/GenBank/DDBJ whole genome shotgun (WGS) entry which is preliminary data.</text>
</comment>